<dbReference type="GO" id="GO:0006089">
    <property type="term" value="P:lactate metabolic process"/>
    <property type="evidence" value="ECO:0007669"/>
    <property type="project" value="TreeGrafter"/>
</dbReference>
<evidence type="ECO:0000313" key="11">
    <source>
        <dbReference type="EMBL" id="AJA52818.1"/>
    </source>
</evidence>
<dbReference type="Pfam" id="PF02866">
    <property type="entry name" value="Ldh_1_C"/>
    <property type="match status" value="1"/>
</dbReference>
<dbReference type="EMBL" id="CP009268">
    <property type="protein sequence ID" value="AJA52818.1"/>
    <property type="molecule type" value="Genomic_DNA"/>
</dbReference>
<dbReference type="PIRSF" id="PIRSF000102">
    <property type="entry name" value="Lac_mal_DH"/>
    <property type="match status" value="1"/>
</dbReference>
<feature type="domain" description="Lactate/malate dehydrogenase N-terminal" evidence="9">
    <location>
        <begin position="4"/>
        <end position="142"/>
    </location>
</feature>
<reference evidence="12" key="2">
    <citation type="submission" date="2015-10" db="EMBL/GenBank/DDBJ databases">
        <title>Improved Draft Genome Sequence of Clostridium pasteurianum Strain ATCC 6013 (DSM 525) Using a Hybrid Next-Generation Sequencing Approach.</title>
        <authorList>
            <person name="Pyne M.E."/>
            <person name="Utturkar S.M."/>
            <person name="Brown S.D."/>
            <person name="Moo-Young M."/>
            <person name="Chung D.A."/>
            <person name="Chou P.C."/>
        </authorList>
    </citation>
    <scope>NUCLEOTIDE SEQUENCE</scope>
    <source>
        <strain evidence="12">ATCC 6013</strain>
    </source>
</reference>
<feature type="binding site" evidence="7">
    <location>
        <position position="95"/>
    </location>
    <ligand>
        <name>NAD(+)</name>
        <dbReference type="ChEBI" id="CHEBI:57540"/>
    </ligand>
</feature>
<evidence type="ECO:0000256" key="6">
    <source>
        <dbReference type="PIRSR" id="PIRSR000102-1"/>
    </source>
</evidence>
<dbReference type="FunFam" id="3.40.50.720:FF:000018">
    <property type="entry name" value="Malate dehydrogenase"/>
    <property type="match status" value="1"/>
</dbReference>
<evidence type="ECO:0000256" key="3">
    <source>
        <dbReference type="ARBA" id="ARBA00023002"/>
    </source>
</evidence>
<dbReference type="InterPro" id="IPR015955">
    <property type="entry name" value="Lactate_DH/Glyco_Ohase_4_C"/>
</dbReference>
<feature type="binding site" evidence="7">
    <location>
        <begin position="118"/>
        <end position="120"/>
    </location>
    <ligand>
        <name>NAD(+)</name>
        <dbReference type="ChEBI" id="CHEBI:57540"/>
    </ligand>
</feature>
<dbReference type="GO" id="GO:0004459">
    <property type="term" value="F:L-lactate dehydrogenase (NAD+) activity"/>
    <property type="evidence" value="ECO:0007669"/>
    <property type="project" value="UniProtKB-EC"/>
</dbReference>
<dbReference type="PRINTS" id="PR00086">
    <property type="entry name" value="LLDHDRGNASE"/>
</dbReference>
<dbReference type="KEGG" id="cpae:CPAST_c27630"/>
<name>A0A0H3JAS9_CLOPA</name>
<reference evidence="11 14" key="1">
    <citation type="journal article" date="2015" name="Genome Announc.">
        <title>Complete Genome Sequence of the Nitrogen-Fixing and Solvent-Producing Clostridium pasteurianum DSM 525.</title>
        <authorList>
            <person name="Poehlein A."/>
            <person name="Grosse-Honebrink A."/>
            <person name="Zhang Y."/>
            <person name="Minton N.P."/>
            <person name="Daniel R."/>
        </authorList>
    </citation>
    <scope>NUCLEOTIDE SEQUENCE [LARGE SCALE GENOMIC DNA]</scope>
    <source>
        <strain evidence="11">DSM 525</strain>
        <strain evidence="14">DSM 525 / ATCC 6013</strain>
    </source>
</reference>
<evidence type="ECO:0000256" key="7">
    <source>
        <dbReference type="PIRSR" id="PIRSR000102-3"/>
    </source>
</evidence>
<dbReference type="Gene3D" id="3.40.50.720">
    <property type="entry name" value="NAD(P)-binding Rossmann-like Domain"/>
    <property type="match status" value="1"/>
</dbReference>
<dbReference type="PANTHER" id="PTHR43128">
    <property type="entry name" value="L-2-HYDROXYCARBOXYLATE DEHYDROGENASE (NAD(P)(+))"/>
    <property type="match status" value="1"/>
</dbReference>
<sequence length="280" mass="30772">MFKTKISIIGAGLVGSSIAHTLMLSSIVTDIILVDMNMEKAEGEAMDLNHCIPSIMPIKVKAGKYCDCADSKIIIITAGTIQKPGESRLNLTQRNTDIMKSIISEIKDYCKDSIILIVSNPVDVLTFVANKLIDTESKKIIGSGTILDTSRFKFLISEYINVDSRDICAYIIGEHGDSSVPVWSAVNILGVDMEKFLNKHHKVEKIRDIIHKEVVESAYKIIEKKGSTYYGINDVCISLPTIINSSGIEKVIDIPLNIGEVKKLKESANSLKSIISSLNI</sequence>
<feature type="active site" description="Proton acceptor" evidence="6">
    <location>
        <position position="175"/>
    </location>
</feature>
<dbReference type="PATRIC" id="fig|1262449.3.peg.1210"/>
<evidence type="ECO:0000256" key="8">
    <source>
        <dbReference type="RuleBase" id="RU003369"/>
    </source>
</evidence>
<evidence type="ECO:0000259" key="9">
    <source>
        <dbReference type="Pfam" id="PF00056"/>
    </source>
</evidence>
<dbReference type="InterPro" id="IPR001557">
    <property type="entry name" value="L-lactate/malate_DH"/>
</dbReference>
<dbReference type="PANTHER" id="PTHR43128:SF16">
    <property type="entry name" value="L-LACTATE DEHYDROGENASE"/>
    <property type="match status" value="1"/>
</dbReference>
<dbReference type="Pfam" id="PF00056">
    <property type="entry name" value="Ldh_1_N"/>
    <property type="match status" value="1"/>
</dbReference>
<evidence type="ECO:0000256" key="4">
    <source>
        <dbReference type="ARBA" id="ARBA00023027"/>
    </source>
</evidence>
<dbReference type="AlphaFoldDB" id="A0A0H3JAS9"/>
<protein>
    <recommendedName>
        <fullName evidence="2">L-lactate dehydrogenase</fullName>
        <ecNumber evidence="2">1.1.1.27</ecNumber>
    </recommendedName>
</protein>
<dbReference type="EC" id="1.1.1.27" evidence="2"/>
<proteinExistence type="inferred from homology"/>
<dbReference type="GeneID" id="93074886"/>
<keyword evidence="3 8" id="KW-0560">Oxidoreductase</keyword>
<evidence type="ECO:0000313" key="12">
    <source>
        <dbReference type="EMBL" id="KRU11174.1"/>
    </source>
</evidence>
<evidence type="ECO:0000313" key="14">
    <source>
        <dbReference type="Proteomes" id="UP000030905"/>
    </source>
</evidence>
<organism evidence="11 14">
    <name type="scientific">Clostridium pasteurianum DSM 525 = ATCC 6013</name>
    <dbReference type="NCBI Taxonomy" id="1262449"/>
    <lineage>
        <taxon>Bacteria</taxon>
        <taxon>Bacillati</taxon>
        <taxon>Bacillota</taxon>
        <taxon>Clostridia</taxon>
        <taxon>Eubacteriales</taxon>
        <taxon>Clostridiaceae</taxon>
        <taxon>Clostridium</taxon>
    </lineage>
</organism>
<comment type="catalytic activity">
    <reaction evidence="5">
        <text>(S)-lactate + NAD(+) = pyruvate + NADH + H(+)</text>
        <dbReference type="Rhea" id="RHEA:23444"/>
        <dbReference type="ChEBI" id="CHEBI:15361"/>
        <dbReference type="ChEBI" id="CHEBI:15378"/>
        <dbReference type="ChEBI" id="CHEBI:16651"/>
        <dbReference type="ChEBI" id="CHEBI:57540"/>
        <dbReference type="ChEBI" id="CHEBI:57945"/>
        <dbReference type="EC" id="1.1.1.27"/>
    </reaction>
</comment>
<dbReference type="EMBL" id="JPGY02000001">
    <property type="protein sequence ID" value="KRU11174.1"/>
    <property type="molecule type" value="Genomic_DNA"/>
</dbReference>
<dbReference type="InterPro" id="IPR001236">
    <property type="entry name" value="Lactate/malate_DH_N"/>
</dbReference>
<accession>A0A0H3JAS9</accession>
<evidence type="ECO:0000256" key="1">
    <source>
        <dbReference type="ARBA" id="ARBA00006054"/>
    </source>
</evidence>
<comment type="similarity">
    <text evidence="1">Belongs to the LDH/MDH superfamily. LDH family.</text>
</comment>
<feature type="domain" description="Lactate/malate dehydrogenase C-terminal" evidence="10">
    <location>
        <begin position="145"/>
        <end position="232"/>
    </location>
</feature>
<dbReference type="KEGG" id="cpat:CLPA_c27630"/>
<dbReference type="PROSITE" id="PS00064">
    <property type="entry name" value="L_LDH"/>
    <property type="match status" value="1"/>
</dbReference>
<dbReference type="Proteomes" id="UP000030905">
    <property type="component" value="Chromosome"/>
</dbReference>
<dbReference type="Proteomes" id="UP000028042">
    <property type="component" value="Unassembled WGS sequence"/>
</dbReference>
<evidence type="ECO:0000259" key="10">
    <source>
        <dbReference type="Pfam" id="PF02866"/>
    </source>
</evidence>
<keyword evidence="4 7" id="KW-0520">NAD</keyword>
<dbReference type="SUPFAM" id="SSF56327">
    <property type="entry name" value="LDH C-terminal domain-like"/>
    <property type="match status" value="1"/>
</dbReference>
<keyword evidence="14" id="KW-1185">Reference proteome</keyword>
<dbReference type="RefSeq" id="WP_003442815.1">
    <property type="nucleotide sequence ID" value="NZ_ANZB01000003.1"/>
</dbReference>
<gene>
    <name evidence="11" type="primary">ldh</name>
    <name evidence="11" type="ORF">CLPA_c27630</name>
    <name evidence="12" type="ORF">CP6013_00421</name>
</gene>
<feature type="binding site" evidence="7">
    <location>
        <begin position="10"/>
        <end position="15"/>
    </location>
    <ligand>
        <name>NAD(+)</name>
        <dbReference type="ChEBI" id="CHEBI:57540"/>
    </ligand>
</feature>
<dbReference type="InterPro" id="IPR036291">
    <property type="entry name" value="NAD(P)-bd_dom_sf"/>
</dbReference>
<dbReference type="eggNOG" id="COG0039">
    <property type="taxonomic scope" value="Bacteria"/>
</dbReference>
<evidence type="ECO:0000256" key="5">
    <source>
        <dbReference type="ARBA" id="ARBA00049258"/>
    </source>
</evidence>
<dbReference type="InterPro" id="IPR022383">
    <property type="entry name" value="Lactate/malate_DH_C"/>
</dbReference>
<feature type="binding site" evidence="7">
    <location>
        <position position="35"/>
    </location>
    <ligand>
        <name>NAD(+)</name>
        <dbReference type="ChEBI" id="CHEBI:57540"/>
    </ligand>
</feature>
<dbReference type="InterPro" id="IPR018177">
    <property type="entry name" value="L-lactate_DH_AS"/>
</dbReference>
<evidence type="ECO:0000256" key="2">
    <source>
        <dbReference type="ARBA" id="ARBA00012967"/>
    </source>
</evidence>
<dbReference type="Gene3D" id="3.90.110.10">
    <property type="entry name" value="Lactate dehydrogenase/glycoside hydrolase, family 4, C-terminal"/>
    <property type="match status" value="2"/>
</dbReference>
<dbReference type="SUPFAM" id="SSF51735">
    <property type="entry name" value="NAD(P)-binding Rossmann-fold domains"/>
    <property type="match status" value="1"/>
</dbReference>
<reference evidence="12 13" key="3">
    <citation type="journal article" name="Genome Announc.">
        <title>Improved Draft Genome Sequence of Clostridium pasteurianum Strain ATCC 6013 (DSM 525) Using a Hybrid Next-Generation Sequencing Approach.</title>
        <authorList>
            <person name="Pyne M.E."/>
            <person name="Utturkar S."/>
            <person name="Brown S.D."/>
            <person name="Moo-Young M."/>
            <person name="Chung D.A."/>
            <person name="Chou C.P."/>
        </authorList>
    </citation>
    <scope>NUCLEOTIDE SEQUENCE [LARGE SCALE GENOMIC DNA]</scope>
    <source>
        <strain evidence="12 13">ATCC 6013</strain>
    </source>
</reference>
<evidence type="ECO:0000313" key="13">
    <source>
        <dbReference type="Proteomes" id="UP000028042"/>
    </source>
</evidence>